<keyword evidence="1" id="KW-0472">Membrane</keyword>
<name>A0A0E3SEZ1_9EURY</name>
<accession>A0A0E3SEZ1</accession>
<keyword evidence="1" id="KW-1133">Transmembrane helix</keyword>
<dbReference type="EMBL" id="CP009516">
    <property type="protein sequence ID" value="AKB78797.1"/>
    <property type="molecule type" value="Genomic_DNA"/>
</dbReference>
<evidence type="ECO:0000256" key="1">
    <source>
        <dbReference type="SAM" id="Phobius"/>
    </source>
</evidence>
<dbReference type="GeneID" id="24831576"/>
<feature type="transmembrane region" description="Helical" evidence="1">
    <location>
        <begin position="192"/>
        <end position="213"/>
    </location>
</feature>
<reference evidence="2 3" key="1">
    <citation type="submission" date="2014-07" db="EMBL/GenBank/DDBJ databases">
        <title>Methanogenic archaea and the global carbon cycle.</title>
        <authorList>
            <person name="Henriksen J.R."/>
            <person name="Luke J."/>
            <person name="Reinhart S."/>
            <person name="Benedict M.N."/>
            <person name="Youngblut N.D."/>
            <person name="Metcalf M.E."/>
            <person name="Whitaker R.J."/>
            <person name="Metcalf W.W."/>
        </authorList>
    </citation>
    <scope>NUCLEOTIDE SEQUENCE [LARGE SCALE GENOMIC DNA]</scope>
    <source>
        <strain evidence="2 3">HB-1</strain>
    </source>
</reference>
<evidence type="ECO:0000313" key="3">
    <source>
        <dbReference type="Proteomes" id="UP000033101"/>
    </source>
</evidence>
<keyword evidence="1" id="KW-0812">Transmembrane</keyword>
<evidence type="ECO:0000313" key="2">
    <source>
        <dbReference type="EMBL" id="AKB78797.1"/>
    </source>
</evidence>
<dbReference type="Proteomes" id="UP000033101">
    <property type="component" value="Chromosome"/>
</dbReference>
<dbReference type="AlphaFoldDB" id="A0A0E3SEZ1"/>
<gene>
    <name evidence="2" type="ORF">MSHOH_2314</name>
</gene>
<feature type="transmembrane region" description="Helical" evidence="1">
    <location>
        <begin position="35"/>
        <end position="55"/>
    </location>
</feature>
<feature type="transmembrane region" description="Helical" evidence="1">
    <location>
        <begin position="125"/>
        <end position="143"/>
    </location>
</feature>
<dbReference type="OrthoDB" id="137904at2157"/>
<protein>
    <submittedName>
        <fullName evidence="2">Uncharacterized protein</fullName>
    </submittedName>
</protein>
<sequence length="333" mass="37436">MAGDQSAYTRAFDEWKEARSVISRFDGYLDGLRRYGFVFIATLLAANSIQIYFNFNNFTKLFLSLITIVFIVSLYLLDTYYRRIIEAASIRARILETVVLLDIELNDIISDKFEEGKLQGYIKKIYNGFIVIAMIIGAVVIIADHGTPSSTLVNSSTQSTTQVNSSALSTTFGSSSTLTTTSVIQDASSISLVTYILLLLLAGASGVYIINYLSDKLALKYPRGRKEDWIIDNFSCKQGDKVRITVTNLDKTEIKFNVNEVVCEIMDKKGLFHQMKAEVNIAIPSNGNYSWLWDTTSFEGICKICPREGKNPLRRSVCVREKTEPQKNITDKH</sequence>
<proteinExistence type="predicted"/>
<dbReference type="KEGG" id="mhor:MSHOH_2314"/>
<dbReference type="HOGENOM" id="CLU_815384_0_0_2"/>
<keyword evidence="3" id="KW-1185">Reference proteome</keyword>
<dbReference type="RefSeq" id="WP_048140013.1">
    <property type="nucleotide sequence ID" value="NZ_CP009516.1"/>
</dbReference>
<dbReference type="PATRIC" id="fig|1434110.4.peg.2957"/>
<feature type="transmembrane region" description="Helical" evidence="1">
    <location>
        <begin position="61"/>
        <end position="81"/>
    </location>
</feature>
<organism evidence="2 3">
    <name type="scientific">Methanosarcina horonobensis HB-1 = JCM 15518</name>
    <dbReference type="NCBI Taxonomy" id="1434110"/>
    <lineage>
        <taxon>Archaea</taxon>
        <taxon>Methanobacteriati</taxon>
        <taxon>Methanobacteriota</taxon>
        <taxon>Stenosarchaea group</taxon>
        <taxon>Methanomicrobia</taxon>
        <taxon>Methanosarcinales</taxon>
        <taxon>Methanosarcinaceae</taxon>
        <taxon>Methanosarcina</taxon>
    </lineage>
</organism>